<dbReference type="Pfam" id="PF02582">
    <property type="entry name" value="DUF155"/>
    <property type="match status" value="1"/>
</dbReference>
<reference evidence="3 4" key="1">
    <citation type="submission" date="2021-06" db="EMBL/GenBank/DDBJ databases">
        <title>A haploid diamondback moth (Plutella xylostella L.) genome assembly resolves 31 chromosomes and identifies a diamide resistance mutation.</title>
        <authorList>
            <person name="Ward C.M."/>
            <person name="Perry K.D."/>
            <person name="Baker G."/>
            <person name="Powis K."/>
            <person name="Heckel D.G."/>
            <person name="Baxter S.W."/>
        </authorList>
    </citation>
    <scope>NUCLEOTIDE SEQUENCE [LARGE SCALE GENOMIC DNA]</scope>
    <source>
        <strain evidence="3 4">LV</strain>
        <tissue evidence="3">Single pupa</tissue>
    </source>
</reference>
<gene>
    <name evidence="3" type="ORF">JYU34_011735</name>
</gene>
<comment type="caution">
    <text evidence="3">The sequence shown here is derived from an EMBL/GenBank/DDBJ whole genome shotgun (WGS) entry which is preliminary data.</text>
</comment>
<dbReference type="EMBL" id="JAHIBW010000016">
    <property type="protein sequence ID" value="KAG7303269.1"/>
    <property type="molecule type" value="Genomic_DNA"/>
</dbReference>
<organism evidence="3 4">
    <name type="scientific">Plutella xylostella</name>
    <name type="common">Diamondback moth</name>
    <name type="synonym">Plutella maculipennis</name>
    <dbReference type="NCBI Taxonomy" id="51655"/>
    <lineage>
        <taxon>Eukaryota</taxon>
        <taxon>Metazoa</taxon>
        <taxon>Ecdysozoa</taxon>
        <taxon>Arthropoda</taxon>
        <taxon>Hexapoda</taxon>
        <taxon>Insecta</taxon>
        <taxon>Pterygota</taxon>
        <taxon>Neoptera</taxon>
        <taxon>Endopterygota</taxon>
        <taxon>Lepidoptera</taxon>
        <taxon>Glossata</taxon>
        <taxon>Ditrysia</taxon>
        <taxon>Yponomeutoidea</taxon>
        <taxon>Plutellidae</taxon>
        <taxon>Plutella</taxon>
    </lineage>
</organism>
<dbReference type="Proteomes" id="UP000823941">
    <property type="component" value="Chromosome 16"/>
</dbReference>
<dbReference type="PANTHER" id="PTHR16255">
    <property type="entry name" value="REQUIRED FOR MEIOTIC NUCLEAR DIVISION PROTEIN 1 HOMOLOG"/>
    <property type="match status" value="1"/>
</dbReference>
<dbReference type="PANTHER" id="PTHR16255:SF1">
    <property type="entry name" value="REQUIRED FOR MEIOTIC NUCLEAR DIVISION PROTEIN 1 HOMOLOG"/>
    <property type="match status" value="1"/>
</dbReference>
<evidence type="ECO:0000259" key="2">
    <source>
        <dbReference type="Pfam" id="PF02582"/>
    </source>
</evidence>
<comment type="similarity">
    <text evidence="1">Belongs to the RMD1/sif2 family.</text>
</comment>
<name>A0ABQ7QDG3_PLUXY</name>
<accession>A0ABQ7QDG3</accession>
<evidence type="ECO:0000313" key="4">
    <source>
        <dbReference type="Proteomes" id="UP000823941"/>
    </source>
</evidence>
<dbReference type="InterPro" id="IPR051624">
    <property type="entry name" value="RMD1/Sad1-interacting"/>
</dbReference>
<dbReference type="InterPro" id="IPR003734">
    <property type="entry name" value="DUF155"/>
</dbReference>
<protein>
    <recommendedName>
        <fullName evidence="2">DUF155 domain-containing protein</fullName>
    </recommendedName>
</protein>
<keyword evidence="4" id="KW-1185">Reference proteome</keyword>
<feature type="domain" description="DUF155" evidence="2">
    <location>
        <begin position="149"/>
        <end position="325"/>
    </location>
</feature>
<proteinExistence type="inferred from homology"/>
<evidence type="ECO:0000313" key="3">
    <source>
        <dbReference type="EMBL" id="KAG7303269.1"/>
    </source>
</evidence>
<evidence type="ECO:0000256" key="1">
    <source>
        <dbReference type="ARBA" id="ARBA00008306"/>
    </source>
</evidence>
<sequence length="405" mass="46978">MSVFLSRIAVVCTRSSSKLYFSSSKLADAISPKYQVFLRKSECLSFARQINVRSYATDTIQPTAAIDNASIPMKKKSIHIKPTMEEMTIKDGHYLTLAYATANAYDLKGLKEALVQQKLYQPGTLKTKELGDVVVVNAMYSVGSEPREIIFFREGAVVFWNCSELEASNVLEFIRKYEVDSYPRDVVSKEREIMTYVYQPNVKKCQLQDETFVMVPDRDNSLERYTFSHAMAQSARLGAWEARLEALAAAVRLHSQAMERDGVARVDKKEMVRKLGELFSLRHRLTVESDLLDTPDFYWEEEQLERLYSRTGAYFTIPRRTRVLNERLSHCVELLELLWSWAADRHHVRLEWMVIALILAEVCFELIHLAERYVRVEWTISDRRSVFSNEFEENIFQDLSIIDTQ</sequence>